<name>A0AAD7MPT7_9AGAR</name>
<proteinExistence type="predicted"/>
<dbReference type="Proteomes" id="UP001215598">
    <property type="component" value="Unassembled WGS sequence"/>
</dbReference>
<organism evidence="2 3">
    <name type="scientific">Mycena metata</name>
    <dbReference type="NCBI Taxonomy" id="1033252"/>
    <lineage>
        <taxon>Eukaryota</taxon>
        <taxon>Fungi</taxon>
        <taxon>Dikarya</taxon>
        <taxon>Basidiomycota</taxon>
        <taxon>Agaricomycotina</taxon>
        <taxon>Agaricomycetes</taxon>
        <taxon>Agaricomycetidae</taxon>
        <taxon>Agaricales</taxon>
        <taxon>Marasmiineae</taxon>
        <taxon>Mycenaceae</taxon>
        <taxon>Mycena</taxon>
    </lineage>
</organism>
<evidence type="ECO:0000313" key="2">
    <source>
        <dbReference type="EMBL" id="KAJ7727459.1"/>
    </source>
</evidence>
<dbReference type="AlphaFoldDB" id="A0AAD7MPT7"/>
<feature type="compositionally biased region" description="Polar residues" evidence="1">
    <location>
        <begin position="28"/>
        <end position="42"/>
    </location>
</feature>
<accession>A0AAD7MPT7</accession>
<reference evidence="2" key="1">
    <citation type="submission" date="2023-03" db="EMBL/GenBank/DDBJ databases">
        <title>Massive genome expansion in bonnet fungi (Mycena s.s.) driven by repeated elements and novel gene families across ecological guilds.</title>
        <authorList>
            <consortium name="Lawrence Berkeley National Laboratory"/>
            <person name="Harder C.B."/>
            <person name="Miyauchi S."/>
            <person name="Viragh M."/>
            <person name="Kuo A."/>
            <person name="Thoen E."/>
            <person name="Andreopoulos B."/>
            <person name="Lu D."/>
            <person name="Skrede I."/>
            <person name="Drula E."/>
            <person name="Henrissat B."/>
            <person name="Morin E."/>
            <person name="Kohler A."/>
            <person name="Barry K."/>
            <person name="LaButti K."/>
            <person name="Morin E."/>
            <person name="Salamov A."/>
            <person name="Lipzen A."/>
            <person name="Mereny Z."/>
            <person name="Hegedus B."/>
            <person name="Baldrian P."/>
            <person name="Stursova M."/>
            <person name="Weitz H."/>
            <person name="Taylor A."/>
            <person name="Grigoriev I.V."/>
            <person name="Nagy L.G."/>
            <person name="Martin F."/>
            <person name="Kauserud H."/>
        </authorList>
    </citation>
    <scope>NUCLEOTIDE SEQUENCE</scope>
    <source>
        <strain evidence="2">CBHHK182m</strain>
    </source>
</reference>
<protein>
    <submittedName>
        <fullName evidence="2">Uncharacterized protein</fullName>
    </submittedName>
</protein>
<feature type="non-terminal residue" evidence="2">
    <location>
        <position position="71"/>
    </location>
</feature>
<evidence type="ECO:0000313" key="3">
    <source>
        <dbReference type="Proteomes" id="UP001215598"/>
    </source>
</evidence>
<feature type="region of interest" description="Disordered" evidence="1">
    <location>
        <begin position="28"/>
        <end position="71"/>
    </location>
</feature>
<dbReference type="EMBL" id="JARKIB010000179">
    <property type="protein sequence ID" value="KAJ7727459.1"/>
    <property type="molecule type" value="Genomic_DNA"/>
</dbReference>
<comment type="caution">
    <text evidence="2">The sequence shown here is derived from an EMBL/GenBank/DDBJ whole genome shotgun (WGS) entry which is preliminary data.</text>
</comment>
<sequence length="71" mass="7546">SLRSPTSKSTPPSCCAFQTFVLTLYNTPRQSLRSPTSESTPPSCRAASSKAPPALLGPRTTPPSSRYGCRC</sequence>
<evidence type="ECO:0000256" key="1">
    <source>
        <dbReference type="SAM" id="MobiDB-lite"/>
    </source>
</evidence>
<gene>
    <name evidence="2" type="ORF">B0H16DRAFT_1894428</name>
</gene>
<keyword evidence="3" id="KW-1185">Reference proteome</keyword>